<keyword evidence="4" id="KW-1185">Reference proteome</keyword>
<gene>
    <name evidence="3" type="ordered locus">Palpr_0251</name>
</gene>
<feature type="domain" description="Polysaccharide export protein N-terminal" evidence="2">
    <location>
        <begin position="45"/>
        <end position="131"/>
    </location>
</feature>
<dbReference type="Proteomes" id="UP000008718">
    <property type="component" value="Chromosome"/>
</dbReference>
<proteinExistence type="predicted"/>
<dbReference type="HOGENOM" id="CLU_038343_1_1_10"/>
<name>E4T132_PALPW</name>
<organism evidence="3 4">
    <name type="scientific">Paludibacter propionicigenes (strain DSM 17365 / JCM 13257 / WB4)</name>
    <dbReference type="NCBI Taxonomy" id="694427"/>
    <lineage>
        <taxon>Bacteria</taxon>
        <taxon>Pseudomonadati</taxon>
        <taxon>Bacteroidota</taxon>
        <taxon>Bacteroidia</taxon>
        <taxon>Bacteroidales</taxon>
        <taxon>Paludibacteraceae</taxon>
        <taxon>Paludibacter</taxon>
    </lineage>
</organism>
<dbReference type="RefSeq" id="WP_013443782.1">
    <property type="nucleotide sequence ID" value="NC_014734.1"/>
</dbReference>
<dbReference type="InterPro" id="IPR049712">
    <property type="entry name" value="Poly_export"/>
</dbReference>
<dbReference type="EMBL" id="CP002345">
    <property type="protein sequence ID" value="ADQ78413.1"/>
    <property type="molecule type" value="Genomic_DNA"/>
</dbReference>
<dbReference type="KEGG" id="ppn:Palpr_0251"/>
<dbReference type="Gene3D" id="3.10.560.10">
    <property type="entry name" value="Outer membrane lipoprotein wza domain like"/>
    <property type="match status" value="1"/>
</dbReference>
<evidence type="ECO:0000259" key="2">
    <source>
        <dbReference type="Pfam" id="PF02563"/>
    </source>
</evidence>
<evidence type="ECO:0000313" key="4">
    <source>
        <dbReference type="Proteomes" id="UP000008718"/>
    </source>
</evidence>
<dbReference type="AlphaFoldDB" id="E4T132"/>
<dbReference type="Pfam" id="PF02563">
    <property type="entry name" value="Poly_export"/>
    <property type="match status" value="1"/>
</dbReference>
<dbReference type="PANTHER" id="PTHR33619:SF3">
    <property type="entry name" value="POLYSACCHARIDE EXPORT PROTEIN GFCE-RELATED"/>
    <property type="match status" value="1"/>
</dbReference>
<reference evidence="3 4" key="2">
    <citation type="journal article" date="2011" name="Stand. Genomic Sci.">
        <title>Complete genome sequence of Paludibacter propionicigenes type strain (WB4).</title>
        <authorList>
            <person name="Gronow S."/>
            <person name="Munk C."/>
            <person name="Lapidus A."/>
            <person name="Nolan M."/>
            <person name="Lucas S."/>
            <person name="Hammon N."/>
            <person name="Deshpande S."/>
            <person name="Cheng J.F."/>
            <person name="Tapia R."/>
            <person name="Han C."/>
            <person name="Goodwin L."/>
            <person name="Pitluck S."/>
            <person name="Liolios K."/>
            <person name="Ivanova N."/>
            <person name="Mavromatis K."/>
            <person name="Mikhailova N."/>
            <person name="Pati A."/>
            <person name="Chen A."/>
            <person name="Palaniappan K."/>
            <person name="Land M."/>
            <person name="Hauser L."/>
            <person name="Chang Y.J."/>
            <person name="Jeffries C.D."/>
            <person name="Brambilla E."/>
            <person name="Rohde M."/>
            <person name="Goker M."/>
            <person name="Detter J.C."/>
            <person name="Woyke T."/>
            <person name="Bristow J."/>
            <person name="Eisen J.A."/>
            <person name="Markowitz V."/>
            <person name="Hugenholtz P."/>
            <person name="Kyrpides N.C."/>
            <person name="Klenk H.P."/>
        </authorList>
    </citation>
    <scope>NUCLEOTIDE SEQUENCE [LARGE SCALE GENOMIC DNA]</scope>
    <source>
        <strain evidence="4">DSM 17365 / JCM 13257 / WB4</strain>
    </source>
</reference>
<dbReference type="OrthoDB" id="662756at2"/>
<sequence length="248" mass="28295">MRNKKNILVLVLVLFTLSSCYNYQKLRLLQENDRALPVYDKSGYKNYKIQVNDEITYRLITSDQTISKVIGSNGGNSSQNQISYRVYTDGTIDLPFISHIPVAGLTLDEATTVIENRFKKLMADAVVKLSLANKTFTIFGDAGSGIFPIYKEKLTIFQALSMSGDFSETSDRKHVRIIRESEKGTEVLDFDIRPKSLIDSKYYYIYPNDIIYVQRDSSSFYKVNNYATLLSVINFSLSLLFGVLNYKK</sequence>
<dbReference type="PANTHER" id="PTHR33619">
    <property type="entry name" value="POLYSACCHARIDE EXPORT PROTEIN GFCE-RELATED"/>
    <property type="match status" value="1"/>
</dbReference>
<protein>
    <submittedName>
        <fullName evidence="3">Polysaccharide export protein, BexD/CtrA/VexA family protein</fullName>
    </submittedName>
</protein>
<evidence type="ECO:0000256" key="1">
    <source>
        <dbReference type="ARBA" id="ARBA00022729"/>
    </source>
</evidence>
<keyword evidence="1" id="KW-0732">Signal</keyword>
<evidence type="ECO:0000313" key="3">
    <source>
        <dbReference type="EMBL" id="ADQ78413.1"/>
    </source>
</evidence>
<dbReference type="GO" id="GO:0015159">
    <property type="term" value="F:polysaccharide transmembrane transporter activity"/>
    <property type="evidence" value="ECO:0007669"/>
    <property type="project" value="InterPro"/>
</dbReference>
<dbReference type="eggNOG" id="COG1596">
    <property type="taxonomic scope" value="Bacteria"/>
</dbReference>
<dbReference type="PROSITE" id="PS51257">
    <property type="entry name" value="PROKAR_LIPOPROTEIN"/>
    <property type="match status" value="1"/>
</dbReference>
<dbReference type="STRING" id="694427.Palpr_0251"/>
<accession>E4T132</accession>
<dbReference type="InterPro" id="IPR003715">
    <property type="entry name" value="Poly_export_N"/>
</dbReference>
<reference key="1">
    <citation type="submission" date="2010-11" db="EMBL/GenBank/DDBJ databases">
        <title>The complete genome of Paludibacter propionicigenes DSM 17365.</title>
        <authorList>
            <consortium name="US DOE Joint Genome Institute (JGI-PGF)"/>
            <person name="Lucas S."/>
            <person name="Copeland A."/>
            <person name="Lapidus A."/>
            <person name="Bruce D."/>
            <person name="Goodwin L."/>
            <person name="Pitluck S."/>
            <person name="Kyrpides N."/>
            <person name="Mavromatis K."/>
            <person name="Ivanova N."/>
            <person name="Munk A.C."/>
            <person name="Brettin T."/>
            <person name="Detter J.C."/>
            <person name="Han C."/>
            <person name="Tapia R."/>
            <person name="Land M."/>
            <person name="Hauser L."/>
            <person name="Markowitz V."/>
            <person name="Cheng J.-F."/>
            <person name="Hugenholtz P."/>
            <person name="Woyke T."/>
            <person name="Wu D."/>
            <person name="Gronow S."/>
            <person name="Wellnitz S."/>
            <person name="Brambilla E."/>
            <person name="Klenk H.-P."/>
            <person name="Eisen J.A."/>
        </authorList>
    </citation>
    <scope>NUCLEOTIDE SEQUENCE</scope>
    <source>
        <strain>WB4</strain>
    </source>
</reference>